<accession>A0A1A6A784</accession>
<dbReference type="VEuPathDB" id="FungiDB:I303_03628"/>
<dbReference type="EMBL" id="KI894030">
    <property type="protein sequence ID" value="OBR85913.1"/>
    <property type="molecule type" value="Genomic_DNA"/>
</dbReference>
<reference evidence="2" key="3">
    <citation type="submission" date="2024-02" db="EMBL/GenBank/DDBJ databases">
        <title>Comparative genomics of Cryptococcus and Kwoniella reveals pathogenesis evolution and contrasting modes of karyotype evolution via chromosome fusion or intercentromeric recombination.</title>
        <authorList>
            <person name="Coelho M.A."/>
            <person name="David-Palma M."/>
            <person name="Shea T."/>
            <person name="Bowers K."/>
            <person name="McGinley-Smith S."/>
            <person name="Mohammad A.W."/>
            <person name="Gnirke A."/>
            <person name="Yurkov A.M."/>
            <person name="Nowrousian M."/>
            <person name="Sun S."/>
            <person name="Cuomo C.A."/>
            <person name="Heitman J."/>
        </authorList>
    </citation>
    <scope>NUCLEOTIDE SEQUENCE</scope>
    <source>
        <strain evidence="2">CBS 10117</strain>
    </source>
</reference>
<reference evidence="1" key="1">
    <citation type="submission" date="2013-07" db="EMBL/GenBank/DDBJ databases">
        <title>The Genome Sequence of Cryptococcus dejecticola CBS10117.</title>
        <authorList>
            <consortium name="The Broad Institute Genome Sequencing Platform"/>
            <person name="Cuomo C."/>
            <person name="Litvintseva A."/>
            <person name="Chen Y."/>
            <person name="Heitman J."/>
            <person name="Sun S."/>
            <person name="Springer D."/>
            <person name="Dromer F."/>
            <person name="Young S.K."/>
            <person name="Zeng Q."/>
            <person name="Gargeya S."/>
            <person name="Fitzgerald M."/>
            <person name="Abouelleil A."/>
            <person name="Alvarado L."/>
            <person name="Berlin A.M."/>
            <person name="Chapman S.B."/>
            <person name="Dewar J."/>
            <person name="Goldberg J."/>
            <person name="Griggs A."/>
            <person name="Gujja S."/>
            <person name="Hansen M."/>
            <person name="Howarth C."/>
            <person name="Imamovic A."/>
            <person name="Larimer J."/>
            <person name="McCowan C."/>
            <person name="Murphy C."/>
            <person name="Pearson M."/>
            <person name="Priest M."/>
            <person name="Roberts A."/>
            <person name="Saif S."/>
            <person name="Shea T."/>
            <person name="Sykes S."/>
            <person name="Wortman J."/>
            <person name="Nusbaum C."/>
            <person name="Birren B."/>
        </authorList>
    </citation>
    <scope>NUCLEOTIDE SEQUENCE [LARGE SCALE GENOMIC DNA]</scope>
    <source>
        <strain evidence="1">CBS 10117</strain>
    </source>
</reference>
<dbReference type="KEGG" id="kdj:28967327"/>
<dbReference type="Proteomes" id="UP000078595">
    <property type="component" value="Chromosome 4"/>
</dbReference>
<evidence type="ECO:0000313" key="2">
    <source>
        <dbReference type="EMBL" id="WWC61028.1"/>
    </source>
</evidence>
<gene>
    <name evidence="1" type="ORF">I303_03628</name>
    <name evidence="2" type="ORF">I303_103606</name>
</gene>
<keyword evidence="3" id="KW-1185">Reference proteome</keyword>
<protein>
    <submittedName>
        <fullName evidence="1">Uncharacterized protein</fullName>
    </submittedName>
</protein>
<evidence type="ECO:0000313" key="3">
    <source>
        <dbReference type="Proteomes" id="UP000078595"/>
    </source>
</evidence>
<dbReference type="RefSeq" id="XP_018263755.1">
    <property type="nucleotide sequence ID" value="XM_018406947.1"/>
</dbReference>
<name>A0A1A6A784_9TREE</name>
<organism evidence="1">
    <name type="scientific">Kwoniella dejecticola CBS 10117</name>
    <dbReference type="NCBI Taxonomy" id="1296121"/>
    <lineage>
        <taxon>Eukaryota</taxon>
        <taxon>Fungi</taxon>
        <taxon>Dikarya</taxon>
        <taxon>Basidiomycota</taxon>
        <taxon>Agaricomycotina</taxon>
        <taxon>Tremellomycetes</taxon>
        <taxon>Tremellales</taxon>
        <taxon>Cryptococcaceae</taxon>
        <taxon>Kwoniella</taxon>
    </lineage>
</organism>
<dbReference type="EMBL" id="CP144533">
    <property type="protein sequence ID" value="WWC61028.1"/>
    <property type="molecule type" value="Genomic_DNA"/>
</dbReference>
<dbReference type="GeneID" id="28967327"/>
<reference evidence="2" key="2">
    <citation type="submission" date="2013-07" db="EMBL/GenBank/DDBJ databases">
        <authorList>
            <consortium name="The Broad Institute Genome Sequencing Platform"/>
            <person name="Cuomo C."/>
            <person name="Litvintseva A."/>
            <person name="Chen Y."/>
            <person name="Heitman J."/>
            <person name="Sun S."/>
            <person name="Springer D."/>
            <person name="Dromer F."/>
            <person name="Young S.K."/>
            <person name="Zeng Q."/>
            <person name="Gargeya S."/>
            <person name="Fitzgerald M."/>
            <person name="Abouelleil A."/>
            <person name="Alvarado L."/>
            <person name="Berlin A.M."/>
            <person name="Chapman S.B."/>
            <person name="Dewar J."/>
            <person name="Goldberg J."/>
            <person name="Griggs A."/>
            <person name="Gujja S."/>
            <person name="Hansen M."/>
            <person name="Howarth C."/>
            <person name="Imamovic A."/>
            <person name="Larimer J."/>
            <person name="McCowan C."/>
            <person name="Murphy C."/>
            <person name="Pearson M."/>
            <person name="Priest M."/>
            <person name="Roberts A."/>
            <person name="Saif S."/>
            <person name="Shea T."/>
            <person name="Sykes S."/>
            <person name="Wortman J."/>
            <person name="Nusbaum C."/>
            <person name="Birren B."/>
        </authorList>
    </citation>
    <scope>NUCLEOTIDE SEQUENCE</scope>
    <source>
        <strain evidence="2">CBS 10117</strain>
    </source>
</reference>
<evidence type="ECO:0000313" key="1">
    <source>
        <dbReference type="EMBL" id="OBR85913.1"/>
    </source>
</evidence>
<sequence>MAEENWRISINISGSWSLTDRTASSRLLLDRGDAIIRLLSADTQISEAAERDCEFLRHNGTTTPSKFKMKRVRTRYGTRDYFDRIVKQITQDVKSLTAFDDVQQDSDGHLKIGGVFADFSSGQGIEKSIGDGLADTDVADEEKVLIKGAIRELIATDRSTPLQRMDFARARQMIESNINPKQSSVNSRLSALSDALAKSDWVLKKYSSASKDIGRLRGYLESHSIPNQALMEEGTEYKFRCADKLDDFYHGELPSSVANKDKNVMGVEYAASNISSLTGIMRDVIAAARAEEFNCEGAQCLSGTDTNVRLSVQAFWTMRSIGLIPKSYIPTIEQLTELSTHDLVCLDPGDREAADWRTQRRQGWNTFLKRTEMTPTEFARYYISTGQEVLYNVTTPGDDQYVAEHTALTQIVEKAGVFDDLGRWQGGDKPGTAIERIFEESVFEDGLHSTAYKAIV</sequence>
<proteinExistence type="predicted"/>
<dbReference type="AlphaFoldDB" id="A0A1A6A784"/>